<feature type="region of interest" description="Disordered" evidence="5">
    <location>
        <begin position="13"/>
        <end position="74"/>
    </location>
</feature>
<dbReference type="OrthoDB" id="71672at2759"/>
<dbReference type="InterPro" id="IPR005288">
    <property type="entry name" value="NadB"/>
</dbReference>
<dbReference type="GeneID" id="25735981"/>
<evidence type="ECO:0000256" key="1">
    <source>
        <dbReference type="ARBA" id="ARBA00001974"/>
    </source>
</evidence>
<dbReference type="KEGG" id="mng:MNEG_3103"/>
<dbReference type="PANTHER" id="PTHR42716">
    <property type="entry name" value="L-ASPARTATE OXIDASE"/>
    <property type="match status" value="1"/>
</dbReference>
<dbReference type="RefSeq" id="XP_013903875.1">
    <property type="nucleotide sequence ID" value="XM_014048421.1"/>
</dbReference>
<dbReference type="EMBL" id="KK100595">
    <property type="protein sequence ID" value="KIZ04856.1"/>
    <property type="molecule type" value="Genomic_DNA"/>
</dbReference>
<evidence type="ECO:0000313" key="7">
    <source>
        <dbReference type="EMBL" id="KIZ04856.1"/>
    </source>
</evidence>
<keyword evidence="4" id="KW-0560">Oxidoreductase</keyword>
<feature type="compositionally biased region" description="Low complexity" evidence="5">
    <location>
        <begin position="13"/>
        <end position="24"/>
    </location>
</feature>
<dbReference type="InterPro" id="IPR003953">
    <property type="entry name" value="FAD-dep_OxRdtase_2_FAD-bd"/>
</dbReference>
<proteinExistence type="predicted"/>
<keyword evidence="3" id="KW-0274">FAD</keyword>
<dbReference type="Pfam" id="PF00890">
    <property type="entry name" value="FAD_binding_2"/>
    <property type="match status" value="1"/>
</dbReference>
<dbReference type="STRING" id="145388.A0A0D2NIW0"/>
<dbReference type="GO" id="GO:0008734">
    <property type="term" value="F:L-aspartate oxidase activity"/>
    <property type="evidence" value="ECO:0007669"/>
    <property type="project" value="InterPro"/>
</dbReference>
<keyword evidence="2" id="KW-0285">Flavoprotein</keyword>
<evidence type="ECO:0000259" key="6">
    <source>
        <dbReference type="Pfam" id="PF00890"/>
    </source>
</evidence>
<sequence>MATLARRPCAAVAVARRPSAPSAPTFRGARRPAATPASARPASARAAVRRGGAAPRADRDAGARSASPAAAPTAGPAVRQFDFVVIGSGIAGLSYALKVAPYGKVAVITKDGAGEGCTRYAQGGVCAVLDPLDSIEQHVHDTMVAGAFLNDPK</sequence>
<organism evidence="7 8">
    <name type="scientific">Monoraphidium neglectum</name>
    <dbReference type="NCBI Taxonomy" id="145388"/>
    <lineage>
        <taxon>Eukaryota</taxon>
        <taxon>Viridiplantae</taxon>
        <taxon>Chlorophyta</taxon>
        <taxon>core chlorophytes</taxon>
        <taxon>Chlorophyceae</taxon>
        <taxon>CS clade</taxon>
        <taxon>Sphaeropleales</taxon>
        <taxon>Selenastraceae</taxon>
        <taxon>Monoraphidium</taxon>
    </lineage>
</organism>
<keyword evidence="8" id="KW-1185">Reference proteome</keyword>
<reference evidence="7 8" key="1">
    <citation type="journal article" date="2013" name="BMC Genomics">
        <title>Reconstruction of the lipid metabolism for the microalga Monoraphidium neglectum from its genome sequence reveals characteristics suitable for biofuel production.</title>
        <authorList>
            <person name="Bogen C."/>
            <person name="Al-Dilaimi A."/>
            <person name="Albersmeier A."/>
            <person name="Wichmann J."/>
            <person name="Grundmann M."/>
            <person name="Rupp O."/>
            <person name="Lauersen K.J."/>
            <person name="Blifernez-Klassen O."/>
            <person name="Kalinowski J."/>
            <person name="Goesmann A."/>
            <person name="Mussgnug J.H."/>
            <person name="Kruse O."/>
        </authorList>
    </citation>
    <scope>NUCLEOTIDE SEQUENCE [LARGE SCALE GENOMIC DNA]</scope>
    <source>
        <strain evidence="7 8">SAG 48.87</strain>
    </source>
</reference>
<gene>
    <name evidence="7" type="ORF">MNEG_3103</name>
</gene>
<dbReference type="PANTHER" id="PTHR42716:SF2">
    <property type="entry name" value="L-ASPARTATE OXIDASE, CHLOROPLASTIC"/>
    <property type="match status" value="1"/>
</dbReference>
<dbReference type="AlphaFoldDB" id="A0A0D2NIW0"/>
<protein>
    <recommendedName>
        <fullName evidence="6">FAD-dependent oxidoreductase 2 FAD-binding domain-containing protein</fullName>
    </recommendedName>
</protein>
<feature type="compositionally biased region" description="Low complexity" evidence="5">
    <location>
        <begin position="63"/>
        <end position="74"/>
    </location>
</feature>
<dbReference type="Gene3D" id="3.50.50.60">
    <property type="entry name" value="FAD/NAD(P)-binding domain"/>
    <property type="match status" value="1"/>
</dbReference>
<dbReference type="SUPFAM" id="SSF51905">
    <property type="entry name" value="FAD/NAD(P)-binding domain"/>
    <property type="match status" value="1"/>
</dbReference>
<comment type="cofactor">
    <cofactor evidence="1">
        <name>FAD</name>
        <dbReference type="ChEBI" id="CHEBI:57692"/>
    </cofactor>
</comment>
<feature type="compositionally biased region" description="Low complexity" evidence="5">
    <location>
        <begin position="31"/>
        <end position="55"/>
    </location>
</feature>
<evidence type="ECO:0000313" key="8">
    <source>
        <dbReference type="Proteomes" id="UP000054498"/>
    </source>
</evidence>
<dbReference type="InterPro" id="IPR036188">
    <property type="entry name" value="FAD/NAD-bd_sf"/>
</dbReference>
<dbReference type="GO" id="GO:0009435">
    <property type="term" value="P:NAD+ biosynthetic process"/>
    <property type="evidence" value="ECO:0007669"/>
    <property type="project" value="InterPro"/>
</dbReference>
<evidence type="ECO:0000256" key="5">
    <source>
        <dbReference type="SAM" id="MobiDB-lite"/>
    </source>
</evidence>
<evidence type="ECO:0000256" key="4">
    <source>
        <dbReference type="ARBA" id="ARBA00023002"/>
    </source>
</evidence>
<evidence type="ECO:0000256" key="3">
    <source>
        <dbReference type="ARBA" id="ARBA00022827"/>
    </source>
</evidence>
<name>A0A0D2NIW0_9CHLO</name>
<evidence type="ECO:0000256" key="2">
    <source>
        <dbReference type="ARBA" id="ARBA00022630"/>
    </source>
</evidence>
<accession>A0A0D2NIW0</accession>
<dbReference type="Proteomes" id="UP000054498">
    <property type="component" value="Unassembled WGS sequence"/>
</dbReference>
<feature type="domain" description="FAD-dependent oxidoreductase 2 FAD-binding" evidence="6">
    <location>
        <begin position="82"/>
        <end position="152"/>
    </location>
</feature>